<dbReference type="InterPro" id="IPR008979">
    <property type="entry name" value="Galactose-bd-like_sf"/>
</dbReference>
<dbReference type="InterPro" id="IPR001759">
    <property type="entry name" value="PTX_dom"/>
</dbReference>
<sequence>MTFPDPPSTSNYAQLNAVTSARLNTVTACLQLRTSKTSVGTLFSYAASVNHTDEMVFSGNAHGEYALTINGTSTDEIYLDVHDGRCHTVCFTWKGSHNGRWSFYVDGEQAYNGADLSCFNVWNYILTPGEADLTRRRCGIGGNVFDWSSQPWTIHGGVALLDNQCDAFRHPIMTASSQYSSFHGPANGVLDFKETSSLAGAWTPGQADLNQWLKVDLQKTYFVTALVTQGRNKCPCHRSISLQWVSSYYITYGADNGDKVVYKDDDELTVVFPGIADGDVPVRHELSDYSGPIAARYVMFHPLSWIHHIAMRAGLVVHSALEPVGRWPLNEQYGATDATGNGNDGIASGTELVEGPTGSQSQAFLFSGPEASYINITNNGKLDVRYAYTILAHIYPTGEGIPLPEGLQVTSITETSLQVSWIQTSNALVIAYRVWIRRSDTGESVFTHMLPTTKTVVTFEDLIPSMEYIISAINIYRHQEGPEANLTVATKTDPPGSLEAVDWTINTITISWLPPKAVLIGYNITYSGRGGSTLITKPGDVDRCELTGLVPGTRYDIDVVAVSRLGRSVAVSTSVVTDTDPPSGLNVITAGATWMCLEWEASLANIMYYDLDIADEDGSANIWLSVEGHKTSYNVTNLLSETEYVIKMAAFSEYGRSGLHQLEQDIEGTVLEAARPDNILEMATIINDIIQAHTKSSLSSTMVKSTAQLVRKLAEATRGSQGASVTTMKEITNVMVQTASTVLAMVPEEAMVPIPSHVDNLFENDLIDILATDNSPKQQLKMLRDEQKEREDTEQLVALSIVESLDQVADTLLMLQPENLEYQARFETEDISLVVAKPISRENVKIESGNIVMPVFKKNPYSWSDLTGGQNISSAVVVLTMNVRGRQRNQRLNLDFPLVHSKTTGQPTTARPHVTTKTPPTIKGNGTTMTYHAFHVPDDDVIPIVTMSWWDVRAVFHVYIMDGSRPTVQKYAEKRVVQGAGLEAWFAETEFSFSFVPNTTARGGLLASPDSVCFTCPGPVDDKGYNLQMNAAACSSWKDRQKQWSLEDCQSTVRLNDGTISCTCDMAESRIAVGTMTLPVPNSINFINAFQNFRNLSDNAMVFSIVVTEFVLYIILMLLLRKDFKRKWSGRATVWSQFPLKELHDVSLIPPDRMPAPHVYQLTVTTGSMFGAGTTSRVGLQLYGSEGTTPIKILNPKREALVRGSTLHFIMPVRESLGELTSLHIWHDNSGEGDTSSWFLRTVLVRDVDTDDTYYFICNNWLSETKGDCEVQMAVNASTEEELRSFPNVFSEATRDVFYDAQLWVSALLTSPGSRFTRAQRLSCCFTLLNTMMLSSAMWYREDNTTAGATVYNLGVVQITTEELYISLMSTLTVAPINLLIVKLFRWEAPLSVKTPEMVVHASQGYLRRTVFRLARYVAWVAVFLVSTSSAFFVILYSMDWGREKSDSWMKAFVLSFMGSSCVMETLQIFAMAVVLAAVCGLPFLTKLPAIKKDDMQLNLWNTKVPKKVYPPVNANRQWAKKKKDLSKKSASVLMELFLLFVFVGVLFYIAQASNDEMGFYETQSLSNSILQEHYAIRTPDQFYSWLEETLLPTLHPASWYNGWKIKFLDRQFAQNTESFRLGPPRLVQVRQLPGTKKTDKHAGLGWTSLVGNVSNNCWRFAVPDLGNHPDYNSPCTNHHSLDFPLDASTSASVFRTLKDFEYVDKYTESLEIDMNFYNPNLKQFSVVRIFVDHPDIGNLMPTSIITAFKMFQYESGNDYVHLLLHIVFVILFLVMLYKAFKSMKEQGWTYFTSPWNILECVVLIGTVMIISVFIKRYTVASATLDMVAKSNGELGFANFVDLSTAAWWDSVFKHILGAAVFFNTIALIRVVRFSQTISKLLALPSIMKKELTSFLVVASIAFAAFISSGHLIFVCHLESYTDLYRTTLALFEMMLGAFVTDHVMETNPLLGPIYFSTFMIFVFILLVNFLMTIICDAISADVEVDHDRDLAEHMWRRFLAMLGVHNSEATESKPSELKIEELHANLRIVREKLDESLDICDSILPSSRQRDSFKMEVSHNRTWATRSVRCPVIKVTTSVQLIEE</sequence>
<evidence type="ECO:0000313" key="15">
    <source>
        <dbReference type="RefSeq" id="XP_035661688.1"/>
    </source>
</evidence>
<feature type="transmembrane region" description="Helical" evidence="10">
    <location>
        <begin position="1531"/>
        <end position="1551"/>
    </location>
</feature>
<accession>A0A9J7KJ01</accession>
<dbReference type="Pfam" id="PF01477">
    <property type="entry name" value="PLAT"/>
    <property type="match status" value="1"/>
</dbReference>
<evidence type="ECO:0000256" key="7">
    <source>
        <dbReference type="ARBA" id="ARBA00023180"/>
    </source>
</evidence>
<feature type="transmembrane region" description="Helical" evidence="10">
    <location>
        <begin position="1798"/>
        <end position="1815"/>
    </location>
</feature>
<dbReference type="GO" id="GO:0016020">
    <property type="term" value="C:membrane"/>
    <property type="evidence" value="ECO:0000318"/>
    <property type="project" value="GO_Central"/>
</dbReference>
<evidence type="ECO:0000256" key="10">
    <source>
        <dbReference type="SAM" id="Phobius"/>
    </source>
</evidence>
<dbReference type="PROSITE" id="PS50853">
    <property type="entry name" value="FN3"/>
    <property type="match status" value="2"/>
</dbReference>
<dbReference type="CDD" id="cd00057">
    <property type="entry name" value="FA58C"/>
    <property type="match status" value="1"/>
</dbReference>
<dbReference type="Gene3D" id="2.60.120.260">
    <property type="entry name" value="Galactose-binding domain-like"/>
    <property type="match status" value="1"/>
</dbReference>
<dbReference type="Pfam" id="PF00354">
    <property type="entry name" value="Pentaxin"/>
    <property type="match status" value="1"/>
</dbReference>
<dbReference type="SUPFAM" id="SSF49265">
    <property type="entry name" value="Fibronectin type III"/>
    <property type="match status" value="2"/>
</dbReference>
<keyword evidence="3 10" id="KW-0812">Transmembrane</keyword>
<dbReference type="SMART" id="SM00308">
    <property type="entry name" value="LH2"/>
    <property type="match status" value="1"/>
</dbReference>
<feature type="region of interest" description="Disordered" evidence="9">
    <location>
        <begin position="903"/>
        <end position="922"/>
    </location>
</feature>
<feature type="domain" description="PLAT" evidence="12">
    <location>
        <begin position="1158"/>
        <end position="1276"/>
    </location>
</feature>
<evidence type="ECO:0000256" key="8">
    <source>
        <dbReference type="PROSITE-ProRule" id="PRU00152"/>
    </source>
</evidence>
<evidence type="ECO:0000256" key="2">
    <source>
        <dbReference type="ARBA" id="ARBA00007200"/>
    </source>
</evidence>
<evidence type="ECO:0000256" key="3">
    <source>
        <dbReference type="ARBA" id="ARBA00022692"/>
    </source>
</evidence>
<dbReference type="PRINTS" id="PR01433">
    <property type="entry name" value="POLYCYSTIN2"/>
</dbReference>
<dbReference type="InterPro" id="IPR051223">
    <property type="entry name" value="Polycystin"/>
</dbReference>
<dbReference type="InterPro" id="IPR036392">
    <property type="entry name" value="PLAT/LH2_dom_sf"/>
</dbReference>
<gene>
    <name evidence="15" type="primary">LOC118405943</name>
</gene>
<evidence type="ECO:0000313" key="14">
    <source>
        <dbReference type="Proteomes" id="UP000001554"/>
    </source>
</evidence>
<feature type="transmembrane region" description="Helical" evidence="10">
    <location>
        <begin position="1760"/>
        <end position="1778"/>
    </location>
</feature>
<comment type="subcellular location">
    <subcellularLocation>
        <location evidence="1">Membrane</location>
        <topology evidence="1">Multi-pass membrane protein</topology>
    </subcellularLocation>
</comment>
<feature type="transmembrane region" description="Helical" evidence="10">
    <location>
        <begin position="1100"/>
        <end position="1120"/>
    </location>
</feature>
<reference evidence="14" key="1">
    <citation type="journal article" date="2020" name="Nat. Ecol. Evol.">
        <title>Deeply conserved synteny resolves early events in vertebrate evolution.</title>
        <authorList>
            <person name="Simakov O."/>
            <person name="Marletaz F."/>
            <person name="Yue J.X."/>
            <person name="O'Connell B."/>
            <person name="Jenkins J."/>
            <person name="Brandt A."/>
            <person name="Calef R."/>
            <person name="Tung C.H."/>
            <person name="Huang T.K."/>
            <person name="Schmutz J."/>
            <person name="Satoh N."/>
            <person name="Yu J.K."/>
            <person name="Putnam N.H."/>
            <person name="Green R.E."/>
            <person name="Rokhsar D.S."/>
        </authorList>
    </citation>
    <scope>NUCLEOTIDE SEQUENCE [LARGE SCALE GENOMIC DNA]</scope>
    <source>
        <strain evidence="14">S238N-H82</strain>
    </source>
</reference>
<dbReference type="InterPro" id="IPR013122">
    <property type="entry name" value="PKD1_2_channel"/>
</dbReference>
<dbReference type="InterPro" id="IPR013783">
    <property type="entry name" value="Ig-like_fold"/>
</dbReference>
<dbReference type="InterPro" id="IPR003961">
    <property type="entry name" value="FN3_dom"/>
</dbReference>
<dbReference type="Gene3D" id="2.60.40.10">
    <property type="entry name" value="Immunoglobulins"/>
    <property type="match status" value="3"/>
</dbReference>
<dbReference type="Pfam" id="PF20519">
    <property type="entry name" value="Polycystin_dom"/>
    <property type="match status" value="1"/>
</dbReference>
<dbReference type="InterPro" id="IPR046791">
    <property type="entry name" value="Polycystin_dom"/>
</dbReference>
<evidence type="ECO:0000259" key="12">
    <source>
        <dbReference type="PROSITE" id="PS50095"/>
    </source>
</evidence>
<feature type="transmembrane region" description="Helical" evidence="10">
    <location>
        <begin position="1852"/>
        <end position="1872"/>
    </location>
</feature>
<evidence type="ECO:0000256" key="1">
    <source>
        <dbReference type="ARBA" id="ARBA00004141"/>
    </source>
</evidence>
<dbReference type="RefSeq" id="XP_035661688.1">
    <property type="nucleotide sequence ID" value="XM_035805795.1"/>
</dbReference>
<reference evidence="15" key="2">
    <citation type="submission" date="2025-08" db="UniProtKB">
        <authorList>
            <consortium name="RefSeq"/>
        </authorList>
    </citation>
    <scope>IDENTIFICATION</scope>
    <source>
        <strain evidence="15">S238N-H82</strain>
        <tissue evidence="15">Testes</tissue>
    </source>
</reference>
<keyword evidence="4" id="KW-0732">Signal</keyword>
<dbReference type="InterPro" id="IPR036116">
    <property type="entry name" value="FN3_sf"/>
</dbReference>
<dbReference type="SUPFAM" id="SSF49785">
    <property type="entry name" value="Galactose-binding domain-like"/>
    <property type="match status" value="1"/>
</dbReference>
<organism evidence="14 15">
    <name type="scientific">Branchiostoma floridae</name>
    <name type="common">Florida lancelet</name>
    <name type="synonym">Amphioxus</name>
    <dbReference type="NCBI Taxonomy" id="7739"/>
    <lineage>
        <taxon>Eukaryota</taxon>
        <taxon>Metazoa</taxon>
        <taxon>Chordata</taxon>
        <taxon>Cephalochordata</taxon>
        <taxon>Leptocardii</taxon>
        <taxon>Amphioxiformes</taxon>
        <taxon>Branchiostomatidae</taxon>
        <taxon>Branchiostoma</taxon>
    </lineage>
</organism>
<dbReference type="Pfam" id="PF08016">
    <property type="entry name" value="PKD_channel"/>
    <property type="match status" value="1"/>
</dbReference>
<dbReference type="Pfam" id="PF00754">
    <property type="entry name" value="F5_F8_type_C"/>
    <property type="match status" value="1"/>
</dbReference>
<dbReference type="SUPFAM" id="SSF49899">
    <property type="entry name" value="Concanavalin A-like lectins/glucanases"/>
    <property type="match status" value="2"/>
</dbReference>
<keyword evidence="7" id="KW-0325">Glycoprotein</keyword>
<dbReference type="PROSITE" id="PS50022">
    <property type="entry name" value="FA58C_3"/>
    <property type="match status" value="1"/>
</dbReference>
<dbReference type="InterPro" id="IPR001024">
    <property type="entry name" value="PLAT/LH2_dom"/>
</dbReference>
<dbReference type="CDD" id="cd00063">
    <property type="entry name" value="FN3"/>
    <property type="match status" value="3"/>
</dbReference>
<dbReference type="GO" id="GO:0005262">
    <property type="term" value="F:calcium channel activity"/>
    <property type="evidence" value="ECO:0000318"/>
    <property type="project" value="GO_Central"/>
</dbReference>
<dbReference type="Gene3D" id="2.60.60.20">
    <property type="entry name" value="PLAT/LH2 domain"/>
    <property type="match status" value="1"/>
</dbReference>
<dbReference type="SUPFAM" id="SSF49723">
    <property type="entry name" value="Lipase/lipooxygenase domain (PLAT/LH2 domain)"/>
    <property type="match status" value="1"/>
</dbReference>
<dbReference type="Proteomes" id="UP000001554">
    <property type="component" value="Chromosome 18"/>
</dbReference>
<feature type="transmembrane region" description="Helical" evidence="10">
    <location>
        <begin position="1954"/>
        <end position="1979"/>
    </location>
</feature>
<comment type="similarity">
    <text evidence="2">Belongs to the polycystin family.</text>
</comment>
<dbReference type="SMART" id="SM00159">
    <property type="entry name" value="PTX"/>
    <property type="match status" value="1"/>
</dbReference>
<protein>
    <submittedName>
        <fullName evidence="15">Uncharacterized protein LOC118405943</fullName>
    </submittedName>
</protein>
<dbReference type="KEGG" id="bfo:118405943"/>
<evidence type="ECO:0000256" key="9">
    <source>
        <dbReference type="SAM" id="MobiDB-lite"/>
    </source>
</evidence>
<dbReference type="FunFam" id="2.60.60.20:FF:000025">
    <property type="entry name" value="Predicted protein"/>
    <property type="match status" value="1"/>
</dbReference>
<dbReference type="InterPro" id="IPR013320">
    <property type="entry name" value="ConA-like_dom_sf"/>
</dbReference>
<evidence type="ECO:0000259" key="11">
    <source>
        <dbReference type="PROSITE" id="PS50022"/>
    </source>
</evidence>
<feature type="domain" description="Fibronectin type-III" evidence="13">
    <location>
        <begin position="494"/>
        <end position="582"/>
    </location>
</feature>
<feature type="domain" description="F5/8 type C" evidence="11">
    <location>
        <begin position="153"/>
        <end position="318"/>
    </location>
</feature>
<feature type="transmembrane region" description="Helical" evidence="10">
    <location>
        <begin position="1417"/>
        <end position="1439"/>
    </location>
</feature>
<dbReference type="PANTHER" id="PTHR10877:SF194">
    <property type="entry name" value="LOCATION OF VULVA DEFECTIVE 1"/>
    <property type="match status" value="1"/>
</dbReference>
<evidence type="ECO:0000256" key="5">
    <source>
        <dbReference type="ARBA" id="ARBA00022989"/>
    </source>
</evidence>
<dbReference type="GeneID" id="118405943"/>
<proteinExistence type="inferred from homology"/>
<dbReference type="OrthoDB" id="444119at2759"/>
<feature type="domain" description="Fibronectin type-III" evidence="13">
    <location>
        <begin position="403"/>
        <end position="493"/>
    </location>
</feature>
<feature type="transmembrane region" description="Helical" evidence="10">
    <location>
        <begin position="1892"/>
        <end position="1914"/>
    </location>
</feature>
<keyword evidence="14" id="KW-1185">Reference proteome</keyword>
<dbReference type="PROSITE" id="PS50095">
    <property type="entry name" value="PLAT"/>
    <property type="match status" value="1"/>
</dbReference>
<dbReference type="SMART" id="SM00231">
    <property type="entry name" value="FA58C"/>
    <property type="match status" value="1"/>
</dbReference>
<evidence type="ECO:0000256" key="6">
    <source>
        <dbReference type="ARBA" id="ARBA00023136"/>
    </source>
</evidence>
<evidence type="ECO:0000256" key="4">
    <source>
        <dbReference type="ARBA" id="ARBA00022729"/>
    </source>
</evidence>
<dbReference type="GO" id="GO:0050982">
    <property type="term" value="P:detection of mechanical stimulus"/>
    <property type="evidence" value="ECO:0000318"/>
    <property type="project" value="GO_Central"/>
</dbReference>
<feature type="transmembrane region" description="Helical" evidence="10">
    <location>
        <begin position="1467"/>
        <end position="1486"/>
    </location>
</feature>
<dbReference type="SMART" id="SM00060">
    <property type="entry name" value="FN3"/>
    <property type="match status" value="3"/>
</dbReference>
<dbReference type="InterPro" id="IPR000421">
    <property type="entry name" value="FA58C"/>
</dbReference>
<keyword evidence="5 10" id="KW-1133">Transmembrane helix</keyword>
<evidence type="ECO:0000259" key="13">
    <source>
        <dbReference type="PROSITE" id="PS50853"/>
    </source>
</evidence>
<name>A0A9J7KJ01_BRAFL</name>
<dbReference type="GO" id="GO:0005509">
    <property type="term" value="F:calcium ion binding"/>
    <property type="evidence" value="ECO:0007669"/>
    <property type="project" value="InterPro"/>
</dbReference>
<dbReference type="PANTHER" id="PTHR10877">
    <property type="entry name" value="POLYCYSTIN FAMILY MEMBER"/>
    <property type="match status" value="1"/>
</dbReference>
<dbReference type="Pfam" id="PF00041">
    <property type="entry name" value="fn3"/>
    <property type="match status" value="3"/>
</dbReference>
<dbReference type="Gene3D" id="2.60.120.200">
    <property type="match status" value="1"/>
</dbReference>
<comment type="caution">
    <text evidence="8">Lacks conserved residue(s) required for the propagation of feature annotation.</text>
</comment>
<dbReference type="InterPro" id="IPR003915">
    <property type="entry name" value="PKD_2"/>
</dbReference>
<keyword evidence="6 10" id="KW-0472">Membrane</keyword>